<gene>
    <name evidence="2" type="ORF">METZ01_LOCUS5233</name>
</gene>
<organism evidence="2">
    <name type="scientific">marine metagenome</name>
    <dbReference type="NCBI Taxonomy" id="408172"/>
    <lineage>
        <taxon>unclassified sequences</taxon>
        <taxon>metagenomes</taxon>
        <taxon>ecological metagenomes</taxon>
    </lineage>
</organism>
<dbReference type="Pfam" id="PF12804">
    <property type="entry name" value="NTP_transf_3"/>
    <property type="match status" value="1"/>
</dbReference>
<feature type="domain" description="MobA-like NTP transferase" evidence="1">
    <location>
        <begin position="5"/>
        <end position="168"/>
    </location>
</feature>
<name>A0A381ND79_9ZZZZ</name>
<accession>A0A381ND79</accession>
<dbReference type="AlphaFoldDB" id="A0A381ND79"/>
<sequence>MSITGIVTAAGLSTRMGTVKALLPWRNTSLICHQVRALLKGGCGHVVIVLGHECARISDEIQKTFPEHLPITLTCNIDYETGRASTIKQGILSSPKDSSGFLLIGVDQPTEGHIVARIIKEHEASRMLISSPRYKDNGGHPVLFSNTLKGELLRINDETLGLKPVFENYRSRLNRIDFKTSQVRLDINDYESYIHSYELFGNKT</sequence>
<dbReference type="InterPro" id="IPR025877">
    <property type="entry name" value="MobA-like_NTP_Trfase"/>
</dbReference>
<dbReference type="GO" id="GO:0016779">
    <property type="term" value="F:nucleotidyltransferase activity"/>
    <property type="evidence" value="ECO:0007669"/>
    <property type="project" value="UniProtKB-ARBA"/>
</dbReference>
<evidence type="ECO:0000259" key="1">
    <source>
        <dbReference type="Pfam" id="PF12804"/>
    </source>
</evidence>
<dbReference type="InterPro" id="IPR029044">
    <property type="entry name" value="Nucleotide-diphossugar_trans"/>
</dbReference>
<evidence type="ECO:0000313" key="2">
    <source>
        <dbReference type="EMBL" id="SUZ52379.1"/>
    </source>
</evidence>
<dbReference type="SUPFAM" id="SSF53448">
    <property type="entry name" value="Nucleotide-diphospho-sugar transferases"/>
    <property type="match status" value="1"/>
</dbReference>
<dbReference type="Gene3D" id="3.90.550.10">
    <property type="entry name" value="Spore Coat Polysaccharide Biosynthesis Protein SpsA, Chain A"/>
    <property type="match status" value="1"/>
</dbReference>
<dbReference type="CDD" id="cd04182">
    <property type="entry name" value="GT_2_like_f"/>
    <property type="match status" value="1"/>
</dbReference>
<reference evidence="2" key="1">
    <citation type="submission" date="2018-05" db="EMBL/GenBank/DDBJ databases">
        <authorList>
            <person name="Lanie J.A."/>
            <person name="Ng W.-L."/>
            <person name="Kazmierczak K.M."/>
            <person name="Andrzejewski T.M."/>
            <person name="Davidsen T.M."/>
            <person name="Wayne K.J."/>
            <person name="Tettelin H."/>
            <person name="Glass J.I."/>
            <person name="Rusch D."/>
            <person name="Podicherti R."/>
            <person name="Tsui H.-C.T."/>
            <person name="Winkler M.E."/>
        </authorList>
    </citation>
    <scope>NUCLEOTIDE SEQUENCE</scope>
</reference>
<dbReference type="PANTHER" id="PTHR43777:SF1">
    <property type="entry name" value="MOLYBDENUM COFACTOR CYTIDYLYLTRANSFERASE"/>
    <property type="match status" value="1"/>
</dbReference>
<dbReference type="EMBL" id="UINC01000270">
    <property type="protein sequence ID" value="SUZ52379.1"/>
    <property type="molecule type" value="Genomic_DNA"/>
</dbReference>
<protein>
    <recommendedName>
        <fullName evidence="1">MobA-like NTP transferase domain-containing protein</fullName>
    </recommendedName>
</protein>
<proteinExistence type="predicted"/>
<dbReference type="PANTHER" id="PTHR43777">
    <property type="entry name" value="MOLYBDENUM COFACTOR CYTIDYLYLTRANSFERASE"/>
    <property type="match status" value="1"/>
</dbReference>